<keyword evidence="11" id="KW-0175">Coiled coil</keyword>
<dbReference type="Pfam" id="PF17853">
    <property type="entry name" value="GGDEF_2"/>
    <property type="match status" value="1"/>
</dbReference>
<dbReference type="GO" id="GO:0043565">
    <property type="term" value="F:sequence-specific DNA binding"/>
    <property type="evidence" value="ECO:0007669"/>
    <property type="project" value="InterPro"/>
</dbReference>
<dbReference type="PROSITE" id="PS50110">
    <property type="entry name" value="RESPONSE_REGULATORY"/>
    <property type="match status" value="1"/>
</dbReference>
<keyword evidence="3" id="KW-0963">Cytoplasm</keyword>
<dbReference type="PANTHER" id="PTHR42713:SF3">
    <property type="entry name" value="TRANSCRIPTIONAL REGULATORY PROTEIN HPTR"/>
    <property type="match status" value="1"/>
</dbReference>
<dbReference type="InterPro" id="IPR009057">
    <property type="entry name" value="Homeodomain-like_sf"/>
</dbReference>
<dbReference type="Gene3D" id="3.40.50.2300">
    <property type="match status" value="1"/>
</dbReference>
<evidence type="ECO:0000256" key="4">
    <source>
        <dbReference type="ARBA" id="ARBA00022553"/>
    </source>
</evidence>
<dbReference type="GO" id="GO:0000160">
    <property type="term" value="P:phosphorelay signal transduction system"/>
    <property type="evidence" value="ECO:0007669"/>
    <property type="project" value="UniProtKB-KW"/>
</dbReference>
<evidence type="ECO:0000259" key="12">
    <source>
        <dbReference type="PROSITE" id="PS01124"/>
    </source>
</evidence>
<proteinExistence type="predicted"/>
<dbReference type="SMART" id="SM00448">
    <property type="entry name" value="REC"/>
    <property type="match status" value="1"/>
</dbReference>
<dbReference type="PROSITE" id="PS01124">
    <property type="entry name" value="HTH_ARAC_FAMILY_2"/>
    <property type="match status" value="1"/>
</dbReference>
<keyword evidence="7 14" id="KW-0238">DNA-binding</keyword>
<accession>A0A3E4PV20</accession>
<dbReference type="InterPro" id="IPR041522">
    <property type="entry name" value="CdaR_GGDEF"/>
</dbReference>
<name>A0A3E4PV20_9FIRM</name>
<dbReference type="PRINTS" id="PR00032">
    <property type="entry name" value="HTHARAC"/>
</dbReference>
<evidence type="ECO:0000256" key="8">
    <source>
        <dbReference type="ARBA" id="ARBA00023163"/>
    </source>
</evidence>
<sequence>MERYKVILVDDEEEVIDVMEAKIRWNELGFEVVGSATNGVKALELIEKLQPDVVLTDIKMPYMDGLELARRVRADYPNIYIMLCTGFDEFEYAKEAVHLEIKEYMLKPINAVELSECLTRLKDTLDKEREEKLNVKKLEDYFQEALPALKSNFLISLIEGRVSEEDYKRFLTAYQIDMKGPLFCCVVFHTSANHVPEGMDSLLLSMSVDREIKQRLAEKWKCQEFIYLGNTVLVLEVDTEENLVQITDECDRFCRWAYRIMGAVVTAGVGTTCEGLYDISTSYEGAREAVSYRVLYGTKRAINIGEIVPKESKIQTQQEEARMQELFRAIHVGDEEEIEKAARKEIEKLHKNAKTIGQYNLATMEIVSGYFKFCSNNSLDFNEMSGNVPNLYQKVSQMDESALTSWIIGMSLKISEQLKNARNSTSRRLVTEAQNIVRERYMESEITLDDVCSALGVSNSYFSSIFKKEMGKSFISYLTDYRMDIAAEMMLNTTEKSYIIAEKVGYLDANYFSYVFKKRFGMSPSKYRNEHLKK</sequence>
<protein>
    <recommendedName>
        <fullName evidence="2">Stage 0 sporulation protein A homolog</fullName>
    </recommendedName>
</protein>
<evidence type="ECO:0000256" key="6">
    <source>
        <dbReference type="ARBA" id="ARBA00023015"/>
    </source>
</evidence>
<comment type="subcellular location">
    <subcellularLocation>
        <location evidence="1">Cytoplasm</location>
    </subcellularLocation>
</comment>
<keyword evidence="4 10" id="KW-0597">Phosphoprotein</keyword>
<dbReference type="InterPro" id="IPR020449">
    <property type="entry name" value="Tscrpt_reg_AraC-type_HTH"/>
</dbReference>
<evidence type="ECO:0000256" key="9">
    <source>
        <dbReference type="ARBA" id="ARBA00024867"/>
    </source>
</evidence>
<dbReference type="RefSeq" id="WP_029731175.1">
    <property type="nucleotide sequence ID" value="NZ_QSRA01000008.1"/>
</dbReference>
<dbReference type="Pfam" id="PF00072">
    <property type="entry name" value="Response_reg"/>
    <property type="match status" value="1"/>
</dbReference>
<evidence type="ECO:0000256" key="1">
    <source>
        <dbReference type="ARBA" id="ARBA00004496"/>
    </source>
</evidence>
<evidence type="ECO:0000256" key="10">
    <source>
        <dbReference type="PROSITE-ProRule" id="PRU00169"/>
    </source>
</evidence>
<dbReference type="AlphaFoldDB" id="A0A3E4PV20"/>
<keyword evidence="8" id="KW-0804">Transcription</keyword>
<dbReference type="InterPro" id="IPR011006">
    <property type="entry name" value="CheY-like_superfamily"/>
</dbReference>
<comment type="function">
    <text evidence="9">May play the central regulatory role in sporulation. It may be an element of the effector pathway responsible for the activation of sporulation genes in response to nutritional stress. Spo0A may act in concert with spo0H (a sigma factor) to control the expression of some genes that are critical to the sporulation process.</text>
</comment>
<dbReference type="SUPFAM" id="SSF46689">
    <property type="entry name" value="Homeodomain-like"/>
    <property type="match status" value="2"/>
</dbReference>
<evidence type="ECO:0000259" key="13">
    <source>
        <dbReference type="PROSITE" id="PS50110"/>
    </source>
</evidence>
<gene>
    <name evidence="14" type="ORF">DXC93_07435</name>
</gene>
<dbReference type="Gene3D" id="1.10.10.60">
    <property type="entry name" value="Homeodomain-like"/>
    <property type="match status" value="2"/>
</dbReference>
<evidence type="ECO:0000313" key="14">
    <source>
        <dbReference type="EMBL" id="RGK83821.1"/>
    </source>
</evidence>
<dbReference type="SMART" id="SM00342">
    <property type="entry name" value="HTH_ARAC"/>
    <property type="match status" value="1"/>
</dbReference>
<dbReference type="InterPro" id="IPR001789">
    <property type="entry name" value="Sig_transdc_resp-reg_receiver"/>
</dbReference>
<dbReference type="GO" id="GO:0005737">
    <property type="term" value="C:cytoplasm"/>
    <property type="evidence" value="ECO:0007669"/>
    <property type="project" value="UniProtKB-SubCell"/>
</dbReference>
<reference evidence="14 15" key="1">
    <citation type="submission" date="2018-08" db="EMBL/GenBank/DDBJ databases">
        <title>A genome reference for cultivated species of the human gut microbiota.</title>
        <authorList>
            <person name="Zou Y."/>
            <person name="Xue W."/>
            <person name="Luo G."/>
        </authorList>
    </citation>
    <scope>NUCLEOTIDE SEQUENCE [LARGE SCALE GENOMIC DNA]</scope>
    <source>
        <strain evidence="14 15">TF09-3</strain>
    </source>
</reference>
<dbReference type="InterPro" id="IPR051552">
    <property type="entry name" value="HptR"/>
</dbReference>
<keyword evidence="5" id="KW-0902">Two-component regulatory system</keyword>
<feature type="modified residue" description="4-aspartylphosphate" evidence="10">
    <location>
        <position position="57"/>
    </location>
</feature>
<keyword evidence="6" id="KW-0805">Transcription regulation</keyword>
<feature type="domain" description="HTH araC/xylS-type" evidence="12">
    <location>
        <begin position="431"/>
        <end position="530"/>
    </location>
</feature>
<feature type="domain" description="Response regulatory" evidence="13">
    <location>
        <begin position="5"/>
        <end position="122"/>
    </location>
</feature>
<dbReference type="EMBL" id="QSRA01000008">
    <property type="protein sequence ID" value="RGK83821.1"/>
    <property type="molecule type" value="Genomic_DNA"/>
</dbReference>
<evidence type="ECO:0000256" key="2">
    <source>
        <dbReference type="ARBA" id="ARBA00018672"/>
    </source>
</evidence>
<dbReference type="Pfam" id="PF12833">
    <property type="entry name" value="HTH_18"/>
    <property type="match status" value="1"/>
</dbReference>
<evidence type="ECO:0000256" key="7">
    <source>
        <dbReference type="ARBA" id="ARBA00023125"/>
    </source>
</evidence>
<evidence type="ECO:0000256" key="5">
    <source>
        <dbReference type="ARBA" id="ARBA00023012"/>
    </source>
</evidence>
<dbReference type="CDD" id="cd17536">
    <property type="entry name" value="REC_YesN-like"/>
    <property type="match status" value="1"/>
</dbReference>
<dbReference type="SUPFAM" id="SSF52172">
    <property type="entry name" value="CheY-like"/>
    <property type="match status" value="1"/>
</dbReference>
<evidence type="ECO:0000256" key="11">
    <source>
        <dbReference type="SAM" id="Coils"/>
    </source>
</evidence>
<dbReference type="InterPro" id="IPR018060">
    <property type="entry name" value="HTH_AraC"/>
</dbReference>
<dbReference type="Proteomes" id="UP000261324">
    <property type="component" value="Unassembled WGS sequence"/>
</dbReference>
<dbReference type="PANTHER" id="PTHR42713">
    <property type="entry name" value="HISTIDINE KINASE-RELATED"/>
    <property type="match status" value="1"/>
</dbReference>
<comment type="caution">
    <text evidence="14">The sequence shown here is derived from an EMBL/GenBank/DDBJ whole genome shotgun (WGS) entry which is preliminary data.</text>
</comment>
<feature type="coiled-coil region" evidence="11">
    <location>
        <begin position="111"/>
        <end position="138"/>
    </location>
</feature>
<evidence type="ECO:0000256" key="3">
    <source>
        <dbReference type="ARBA" id="ARBA00022490"/>
    </source>
</evidence>
<dbReference type="GO" id="GO:0003700">
    <property type="term" value="F:DNA-binding transcription factor activity"/>
    <property type="evidence" value="ECO:0007669"/>
    <property type="project" value="InterPro"/>
</dbReference>
<evidence type="ECO:0000313" key="15">
    <source>
        <dbReference type="Proteomes" id="UP000261324"/>
    </source>
</evidence>
<organism evidence="14 15">
    <name type="scientific">Dorea formicigenerans</name>
    <dbReference type="NCBI Taxonomy" id="39486"/>
    <lineage>
        <taxon>Bacteria</taxon>
        <taxon>Bacillati</taxon>
        <taxon>Bacillota</taxon>
        <taxon>Clostridia</taxon>
        <taxon>Lachnospirales</taxon>
        <taxon>Lachnospiraceae</taxon>
        <taxon>Dorea</taxon>
    </lineage>
</organism>